<dbReference type="GO" id="GO:0005615">
    <property type="term" value="C:extracellular space"/>
    <property type="evidence" value="ECO:0007669"/>
    <property type="project" value="TreeGrafter"/>
</dbReference>
<dbReference type="EMBL" id="BT081727">
    <property type="protein sequence ID" value="ACO51858.1"/>
    <property type="molecule type" value="mRNA"/>
</dbReference>
<dbReference type="Gene3D" id="2.100.10.20">
    <property type="entry name" value="Vitelline membrane outer layer protein I (VOMI)"/>
    <property type="match status" value="1"/>
</dbReference>
<dbReference type="SUPFAM" id="SSF51092">
    <property type="entry name" value="Vitelline membrane outer protein-I (VMO-I)"/>
    <property type="match status" value="1"/>
</dbReference>
<gene>
    <name evidence="2" type="primary">VMO1</name>
</gene>
<protein>
    <submittedName>
        <fullName evidence="2">Vitelline membrane outer layer protein 1 homolog</fullName>
    </submittedName>
</protein>
<dbReference type="CDD" id="cd00220">
    <property type="entry name" value="VMO-I"/>
    <property type="match status" value="1"/>
</dbReference>
<dbReference type="Pfam" id="PF03762">
    <property type="entry name" value="VOMI"/>
    <property type="match status" value="1"/>
</dbReference>
<evidence type="ECO:0000256" key="1">
    <source>
        <dbReference type="SAM" id="SignalP"/>
    </source>
</evidence>
<dbReference type="PANTHER" id="PTHR18841:SF0">
    <property type="entry name" value="VITELLINE MEMBRANE OUTER LAYER 1 HOMOLOG A-RELATED"/>
    <property type="match status" value="1"/>
</dbReference>
<feature type="chain" id="PRO_5002905178" evidence="1">
    <location>
        <begin position="24"/>
        <end position="188"/>
    </location>
</feature>
<keyword evidence="1" id="KW-0732">Signal</keyword>
<dbReference type="InterPro" id="IPR005515">
    <property type="entry name" value="VOMI"/>
</dbReference>
<reference evidence="2" key="1">
    <citation type="submission" date="2009-04" db="EMBL/GenBank/DDBJ databases">
        <title>Rana catesbeiana ESTs and full-length cDNAs.</title>
        <authorList>
            <person name="Helbing C.C."/>
            <person name="Veldhoen N."/>
            <person name="Leong J."/>
            <person name="Koop B.F."/>
        </authorList>
    </citation>
    <scope>NUCLEOTIDE SEQUENCE</scope>
    <source>
        <tissue evidence="2">Mixed tissue</tissue>
    </source>
</reference>
<dbReference type="AlphaFoldDB" id="C1C4E8"/>
<proteinExistence type="evidence at transcript level"/>
<evidence type="ECO:0000313" key="2">
    <source>
        <dbReference type="EMBL" id="ACO51858.1"/>
    </source>
</evidence>
<dbReference type="InterPro" id="IPR036706">
    <property type="entry name" value="VOMI_sf"/>
</dbReference>
<sequence>MVRKMLLSWTVTLVLLHTTLTHGKDINVNNGGNWGDWGWMDMCPPGTVATGFDLKVEPPQGRGDDTALNAIKLLCTKRWESGIYAEITSYTGRWGSWTGIQWCPSGFLVKFALQVEPPQGDGDDTAANNIMFQCSDNNILTGNGGRWGTFSYLSDICQSGICGIITRVEPDQGGGDDTALNDVKFRCC</sequence>
<feature type="signal peptide" evidence="1">
    <location>
        <begin position="1"/>
        <end position="23"/>
    </location>
</feature>
<accession>C1C4E8</accession>
<dbReference type="PANTHER" id="PTHR18841">
    <property type="entry name" value="VITELLINE MEMBRANE OUTER LAYER PROTEIN I-RELATED"/>
    <property type="match status" value="1"/>
</dbReference>
<name>C1C4E8_AQUCT</name>
<organism evidence="2">
    <name type="scientific">Aquarana catesbeiana</name>
    <name type="common">American bullfrog</name>
    <name type="synonym">Rana catesbeiana</name>
    <dbReference type="NCBI Taxonomy" id="8400"/>
    <lineage>
        <taxon>Eukaryota</taxon>
        <taxon>Metazoa</taxon>
        <taxon>Chordata</taxon>
        <taxon>Craniata</taxon>
        <taxon>Vertebrata</taxon>
        <taxon>Euteleostomi</taxon>
        <taxon>Amphibia</taxon>
        <taxon>Batrachia</taxon>
        <taxon>Anura</taxon>
        <taxon>Neobatrachia</taxon>
        <taxon>Ranoidea</taxon>
        <taxon>Ranidae</taxon>
        <taxon>Aquarana</taxon>
    </lineage>
</organism>